<organism evidence="1 2">
    <name type="scientific">Cephalotrichum gorgonifer</name>
    <dbReference type="NCBI Taxonomy" id="2041049"/>
    <lineage>
        <taxon>Eukaryota</taxon>
        <taxon>Fungi</taxon>
        <taxon>Dikarya</taxon>
        <taxon>Ascomycota</taxon>
        <taxon>Pezizomycotina</taxon>
        <taxon>Sordariomycetes</taxon>
        <taxon>Hypocreomycetidae</taxon>
        <taxon>Microascales</taxon>
        <taxon>Microascaceae</taxon>
        <taxon>Cephalotrichum</taxon>
    </lineage>
</organism>
<protein>
    <submittedName>
        <fullName evidence="1">Uncharacterized protein</fullName>
    </submittedName>
</protein>
<dbReference type="Proteomes" id="UP001187682">
    <property type="component" value="Unassembled WGS sequence"/>
</dbReference>
<dbReference type="EMBL" id="ONZQ02000008">
    <property type="protein sequence ID" value="SPO03658.1"/>
    <property type="molecule type" value="Genomic_DNA"/>
</dbReference>
<comment type="caution">
    <text evidence="1">The sequence shown here is derived from an EMBL/GenBank/DDBJ whole genome shotgun (WGS) entry which is preliminary data.</text>
</comment>
<keyword evidence="2" id="KW-1185">Reference proteome</keyword>
<evidence type="ECO:0000313" key="1">
    <source>
        <dbReference type="EMBL" id="SPO03658.1"/>
    </source>
</evidence>
<gene>
    <name evidence="1" type="ORF">DNG_06341</name>
</gene>
<name>A0AAE8SWF9_9PEZI</name>
<dbReference type="AlphaFoldDB" id="A0AAE8SWF9"/>
<proteinExistence type="predicted"/>
<evidence type="ECO:0000313" key="2">
    <source>
        <dbReference type="Proteomes" id="UP001187682"/>
    </source>
</evidence>
<reference evidence="1" key="1">
    <citation type="submission" date="2018-03" db="EMBL/GenBank/DDBJ databases">
        <authorList>
            <person name="Guldener U."/>
        </authorList>
    </citation>
    <scope>NUCLEOTIDE SEQUENCE</scope>
</reference>
<sequence length="326" mass="36774">MAWAQIVLDNARRTYLSSGDPLMALETAATTTDAVNKRILNGEESPSRFCCDDDMRALTTHLCGECGLSIRCERLVYDQIGYLACEEFITSRKGGKRRAAHIAQQGLAGVLASEAQILGKVRALDRDEGRALREDAEALLETGEGSEYVNSYSGKTTLCPTSKRHPEALSNDAKFPVARSDSGTIQYHAADNIAVVPLALNYMKKRALLICLKAISEYCRAVSALKPRRGNPEVAREIERFRGKLVDDFWRYTRNIRRMVVADKDPDAERKRALQREYAELLDLPLILEARNLLRFTFGHRHHRHQMWTGWPLKLLASTTDSPQRR</sequence>
<accession>A0AAE8SWF9</accession>